<organism evidence="1 2">
    <name type="scientific">Paracoccus methylovorus</name>
    <dbReference type="NCBI Taxonomy" id="2812658"/>
    <lineage>
        <taxon>Bacteria</taxon>
        <taxon>Pseudomonadati</taxon>
        <taxon>Pseudomonadota</taxon>
        <taxon>Alphaproteobacteria</taxon>
        <taxon>Rhodobacterales</taxon>
        <taxon>Paracoccaceae</taxon>
        <taxon>Paracoccus</taxon>
    </lineage>
</organism>
<dbReference type="Pfam" id="PF08811">
    <property type="entry name" value="DUF1800"/>
    <property type="match status" value="1"/>
</dbReference>
<keyword evidence="2" id="KW-1185">Reference proteome</keyword>
<protein>
    <submittedName>
        <fullName evidence="1">DUF1800 domain-containing protein</fullName>
    </submittedName>
</protein>
<sequence length="455" mass="50431">MSFGFPELAAIRLGFGLSPRMSPPADVRTVLAGPAGAGPDAGAMTTERASDLARLFNEGRRARRDKLPEPPETQEAARQLGILPVEDLRRRVIRALDDPIGFGERLVQFWSDHFTIRAVNKVHNGLAMAFVDEAIRPHVNGRFEDMFFAADTHPMMLIYLDQISSRGPNSPFAKKRPERNFGLNENLAREALELHSLGVDADYDQHDVRELAKLLTGLSFSHNQGFAYRPLWAEPGSETVLGQSYGGRRRGGLDDIRAVFRDISRRPETALHLSRKLAVHFVSDQPSEDLVGSMAAVWRDSGGDLAQVYRVLVSHPDLATELRRKVRQPFDFCVAGLRALGMRGEQIARLDLPVFRRIAWGPVEAMGQPWGRPKGPDGWPEEADAWIASQTLAARINWSLRIPRLLLDELPDPRDMLVSAFGGTQSAELTWAVPKAESAAEGVALILASGDFSRR</sequence>
<dbReference type="RefSeq" id="WP_205293609.1">
    <property type="nucleotide sequence ID" value="NZ_CP070368.1"/>
</dbReference>
<proteinExistence type="predicted"/>
<evidence type="ECO:0000313" key="1">
    <source>
        <dbReference type="EMBL" id="QRZ12577.1"/>
    </source>
</evidence>
<evidence type="ECO:0000313" key="2">
    <source>
        <dbReference type="Proteomes" id="UP000663629"/>
    </source>
</evidence>
<gene>
    <name evidence="1" type="ORF">JWJ88_08125</name>
</gene>
<dbReference type="Proteomes" id="UP000663629">
    <property type="component" value="Chromosome 1"/>
</dbReference>
<reference evidence="1 2" key="1">
    <citation type="submission" date="2021-02" db="EMBL/GenBank/DDBJ databases">
        <title>Paracoccus methylovroum sp.nov., a new methanol and methylamine utilizing methylotrophic denitrifer.</title>
        <authorList>
            <person name="Timsy T."/>
            <person name="Behrendt U."/>
            <person name="Ulrich A."/>
            <person name="Spanner T."/>
            <person name="Foesel B.U."/>
            <person name="Horn M.A."/>
            <person name="Kolb S."/>
        </authorList>
    </citation>
    <scope>NUCLEOTIDE SEQUENCE [LARGE SCALE GENOMIC DNA]</scope>
    <source>
        <strain evidence="1 2">H4-D09</strain>
    </source>
</reference>
<dbReference type="InterPro" id="IPR014917">
    <property type="entry name" value="DUF1800"/>
</dbReference>
<name>A0ABX7JEB8_9RHOB</name>
<dbReference type="EMBL" id="CP070368">
    <property type="protein sequence ID" value="QRZ12577.1"/>
    <property type="molecule type" value="Genomic_DNA"/>
</dbReference>
<accession>A0ABX7JEB8</accession>